<comment type="caution">
    <text evidence="2">The sequence shown here is derived from an EMBL/GenBank/DDBJ whole genome shotgun (WGS) entry which is preliminary data.</text>
</comment>
<dbReference type="OrthoDB" id="1142316at2"/>
<name>A0A3L9Z1P4_9FLAO</name>
<dbReference type="Gene3D" id="3.50.50.60">
    <property type="entry name" value="FAD/NAD(P)-binding domain"/>
    <property type="match status" value="1"/>
</dbReference>
<dbReference type="RefSeq" id="WP_121906729.1">
    <property type="nucleotide sequence ID" value="NZ_REFC01000012.1"/>
</dbReference>
<evidence type="ECO:0000313" key="2">
    <source>
        <dbReference type="EMBL" id="RMA64268.1"/>
    </source>
</evidence>
<reference evidence="2 3" key="1">
    <citation type="submission" date="2018-10" db="EMBL/GenBank/DDBJ databases">
        <title>Genomic Encyclopedia of Archaeal and Bacterial Type Strains, Phase II (KMG-II): from individual species to whole genera.</title>
        <authorList>
            <person name="Goeker M."/>
        </authorList>
    </citation>
    <scope>NUCLEOTIDE SEQUENCE [LARGE SCALE GENOMIC DNA]</scope>
    <source>
        <strain evidence="2 3">DSM 23424</strain>
    </source>
</reference>
<dbReference type="GO" id="GO:0071949">
    <property type="term" value="F:FAD binding"/>
    <property type="evidence" value="ECO:0007669"/>
    <property type="project" value="InterPro"/>
</dbReference>
<gene>
    <name evidence="2" type="ORF">BXY75_1141</name>
</gene>
<dbReference type="PANTHER" id="PTHR42685:SF22">
    <property type="entry name" value="CONDITIONED MEDIUM FACTOR RECEPTOR 1"/>
    <property type="match status" value="1"/>
</dbReference>
<evidence type="ECO:0000313" key="3">
    <source>
        <dbReference type="Proteomes" id="UP000271339"/>
    </source>
</evidence>
<dbReference type="Pfam" id="PF01494">
    <property type="entry name" value="FAD_binding_3"/>
    <property type="match status" value="1"/>
</dbReference>
<dbReference type="AlphaFoldDB" id="A0A3L9Z1P4"/>
<dbReference type="PANTHER" id="PTHR42685">
    <property type="entry name" value="GERANYLGERANYL DIPHOSPHATE REDUCTASE"/>
    <property type="match status" value="1"/>
</dbReference>
<dbReference type="Proteomes" id="UP000271339">
    <property type="component" value="Unassembled WGS sequence"/>
</dbReference>
<sequence>MKIYKSYQIVIIGGGLAGLSAALHLSQANLDILLIEKHPYPNHKVCGEYVSNEVLEYLDFLGVSPFEVGAKKISNFEVSNTNGSLIKAELPLGGFGISRYALDNLLYEALDSKIDVVFDTVKSVTFSNELFTIDTKNEIQFTSTYVVGAFGKRSNIDTFLGRQFIQNASPWLAVKAHYTYDFPEDTVALHNFVGGYCGLSKTETDVVNACYLTTYKSFKRFGKIPEFQENVLAQNPYLKDFFENAIPEFEKPLTISQISFEVKQPVEDHIFMLGDSAGLIHPLCGNGMAMAIHSAKLFSEVFLEASANGNIDRKEMEHNYETLWKKTFSKRLKSGRKIQSLLLHPTATRVGFSIAKLFPNIVPAVIKRTHGSTI</sequence>
<organism evidence="2 3">
    <name type="scientific">Ulvibacter antarcticus</name>
    <dbReference type="NCBI Taxonomy" id="442714"/>
    <lineage>
        <taxon>Bacteria</taxon>
        <taxon>Pseudomonadati</taxon>
        <taxon>Bacteroidota</taxon>
        <taxon>Flavobacteriia</taxon>
        <taxon>Flavobacteriales</taxon>
        <taxon>Flavobacteriaceae</taxon>
        <taxon>Ulvibacter</taxon>
    </lineage>
</organism>
<accession>A0A3L9Z1P4</accession>
<dbReference type="EMBL" id="REFC01000012">
    <property type="protein sequence ID" value="RMA64268.1"/>
    <property type="molecule type" value="Genomic_DNA"/>
</dbReference>
<dbReference type="InterPro" id="IPR050407">
    <property type="entry name" value="Geranylgeranyl_reductase"/>
</dbReference>
<dbReference type="SUPFAM" id="SSF51905">
    <property type="entry name" value="FAD/NAD(P)-binding domain"/>
    <property type="match status" value="1"/>
</dbReference>
<dbReference type="InterPro" id="IPR002938">
    <property type="entry name" value="FAD-bd"/>
</dbReference>
<feature type="domain" description="FAD-binding" evidence="1">
    <location>
        <begin position="7"/>
        <end position="295"/>
    </location>
</feature>
<keyword evidence="3" id="KW-1185">Reference proteome</keyword>
<evidence type="ECO:0000259" key="1">
    <source>
        <dbReference type="Pfam" id="PF01494"/>
    </source>
</evidence>
<protein>
    <submittedName>
        <fullName evidence="2">Flavin-dependent dehydrogenase</fullName>
    </submittedName>
</protein>
<dbReference type="InterPro" id="IPR036188">
    <property type="entry name" value="FAD/NAD-bd_sf"/>
</dbReference>
<proteinExistence type="predicted"/>
<dbReference type="PRINTS" id="PR00420">
    <property type="entry name" value="RNGMNOXGNASE"/>
</dbReference>